<feature type="transmembrane region" description="Helical" evidence="6">
    <location>
        <begin position="180"/>
        <end position="200"/>
    </location>
</feature>
<name>A0A2N6VPB8_9MICO</name>
<feature type="transmembrane region" description="Helical" evidence="6">
    <location>
        <begin position="156"/>
        <end position="174"/>
    </location>
</feature>
<dbReference type="OrthoDB" id="465874at2"/>
<feature type="region of interest" description="Disordered" evidence="5">
    <location>
        <begin position="206"/>
        <end position="231"/>
    </location>
</feature>
<accession>A0A2N6VPB8</accession>
<feature type="compositionally biased region" description="Low complexity" evidence="5">
    <location>
        <begin position="213"/>
        <end position="227"/>
    </location>
</feature>
<evidence type="ECO:0000256" key="2">
    <source>
        <dbReference type="ARBA" id="ARBA00022692"/>
    </source>
</evidence>
<comment type="caution">
    <text evidence="8">The sequence shown here is derived from an EMBL/GenBank/DDBJ whole genome shotgun (WGS) entry which is preliminary data.</text>
</comment>
<evidence type="ECO:0000313" key="9">
    <source>
        <dbReference type="Proteomes" id="UP000235598"/>
    </source>
</evidence>
<dbReference type="InterPro" id="IPR022764">
    <property type="entry name" value="Peptidase_S54_rhomboid_dom"/>
</dbReference>
<dbReference type="SUPFAM" id="SSF144091">
    <property type="entry name" value="Rhomboid-like"/>
    <property type="match status" value="1"/>
</dbReference>
<evidence type="ECO:0000256" key="1">
    <source>
        <dbReference type="ARBA" id="ARBA00004141"/>
    </source>
</evidence>
<dbReference type="AlphaFoldDB" id="A0A2N6VPB8"/>
<keyword evidence="2 6" id="KW-0812">Transmembrane</keyword>
<dbReference type="GO" id="GO:0016020">
    <property type="term" value="C:membrane"/>
    <property type="evidence" value="ECO:0007669"/>
    <property type="project" value="UniProtKB-SubCell"/>
</dbReference>
<keyword evidence="4 6" id="KW-0472">Membrane</keyword>
<dbReference type="InterPro" id="IPR035952">
    <property type="entry name" value="Rhomboid-like_sf"/>
</dbReference>
<keyword evidence="8" id="KW-0645">Protease</keyword>
<feature type="transmembrane region" description="Helical" evidence="6">
    <location>
        <begin position="123"/>
        <end position="144"/>
    </location>
</feature>
<feature type="transmembrane region" description="Helical" evidence="6">
    <location>
        <begin position="99"/>
        <end position="117"/>
    </location>
</feature>
<feature type="transmembrane region" description="Helical" evidence="6">
    <location>
        <begin position="74"/>
        <end position="92"/>
    </location>
</feature>
<evidence type="ECO:0000256" key="3">
    <source>
        <dbReference type="ARBA" id="ARBA00022989"/>
    </source>
</evidence>
<dbReference type="Proteomes" id="UP000235598">
    <property type="component" value="Unassembled WGS sequence"/>
</dbReference>
<feature type="domain" description="Peptidase S54 rhomboid" evidence="7">
    <location>
        <begin position="60"/>
        <end position="201"/>
    </location>
</feature>
<protein>
    <submittedName>
        <fullName evidence="8">Rhomboid family intramembrane serine protease</fullName>
    </submittedName>
</protein>
<dbReference type="PANTHER" id="PTHR43066">
    <property type="entry name" value="RHOMBOID-RELATED PROTEIN"/>
    <property type="match status" value="1"/>
</dbReference>
<gene>
    <name evidence="8" type="ORF">CJ199_00170</name>
</gene>
<sequence length="239" mass="25543">MSQSHKSGDEDSLGAIGVDVAKRLASPLIMLAVMWLIRISDFVIPIRFNGAGLRSWDFSHWYGIFTMPFLHSSWPHLLANSLPFLVLGGLVVADGVARFWAVTGIVMVTSAVGTFFLNEPGTVTVGASGLVFGYFGYLAVAAFFARTWSGRITRGIISLVVIGVYGSAMLFGVLPRLGHISWQAHLFGLIGGVCAAWVILKWGGNRKSQRPRAGSTGATSGTTTGTGDPELDAILRNLD</sequence>
<evidence type="ECO:0000256" key="6">
    <source>
        <dbReference type="SAM" id="Phobius"/>
    </source>
</evidence>
<evidence type="ECO:0000256" key="5">
    <source>
        <dbReference type="SAM" id="MobiDB-lite"/>
    </source>
</evidence>
<proteinExistence type="predicted"/>
<evidence type="ECO:0000259" key="7">
    <source>
        <dbReference type="Pfam" id="PF01694"/>
    </source>
</evidence>
<evidence type="ECO:0000313" key="8">
    <source>
        <dbReference type="EMBL" id="PMD05868.1"/>
    </source>
</evidence>
<comment type="subcellular location">
    <subcellularLocation>
        <location evidence="1">Membrane</location>
        <topology evidence="1">Multi-pass membrane protein</topology>
    </subcellularLocation>
</comment>
<dbReference type="EMBL" id="PNHK01000001">
    <property type="protein sequence ID" value="PMD05868.1"/>
    <property type="molecule type" value="Genomic_DNA"/>
</dbReference>
<keyword evidence="3 6" id="KW-1133">Transmembrane helix</keyword>
<dbReference type="Gene3D" id="1.20.1540.10">
    <property type="entry name" value="Rhomboid-like"/>
    <property type="match status" value="1"/>
</dbReference>
<keyword evidence="8" id="KW-0378">Hydrolase</keyword>
<evidence type="ECO:0000256" key="4">
    <source>
        <dbReference type="ARBA" id="ARBA00023136"/>
    </source>
</evidence>
<reference evidence="8 9" key="1">
    <citation type="submission" date="2017-09" db="EMBL/GenBank/DDBJ databases">
        <title>Bacterial strain isolated from the female urinary microbiota.</title>
        <authorList>
            <person name="Thomas-White K."/>
            <person name="Kumar N."/>
            <person name="Forster S."/>
            <person name="Putonti C."/>
            <person name="Lawley T."/>
            <person name="Wolfe A.J."/>
        </authorList>
    </citation>
    <scope>NUCLEOTIDE SEQUENCE [LARGE SCALE GENOMIC DNA]</scope>
    <source>
        <strain evidence="8 9">UMB1301</strain>
    </source>
</reference>
<dbReference type="GO" id="GO:0004252">
    <property type="term" value="F:serine-type endopeptidase activity"/>
    <property type="evidence" value="ECO:0007669"/>
    <property type="project" value="InterPro"/>
</dbReference>
<dbReference type="Pfam" id="PF01694">
    <property type="entry name" value="Rhomboid"/>
    <property type="match status" value="1"/>
</dbReference>
<dbReference type="GO" id="GO:0006508">
    <property type="term" value="P:proteolysis"/>
    <property type="evidence" value="ECO:0007669"/>
    <property type="project" value="UniProtKB-KW"/>
</dbReference>
<feature type="transmembrane region" description="Helical" evidence="6">
    <location>
        <begin position="28"/>
        <end position="48"/>
    </location>
</feature>
<organism evidence="8 9">
    <name type="scientific">Brevibacterium paucivorans</name>
    <dbReference type="NCBI Taxonomy" id="170994"/>
    <lineage>
        <taxon>Bacteria</taxon>
        <taxon>Bacillati</taxon>
        <taxon>Actinomycetota</taxon>
        <taxon>Actinomycetes</taxon>
        <taxon>Micrococcales</taxon>
        <taxon>Brevibacteriaceae</taxon>
        <taxon>Brevibacterium</taxon>
    </lineage>
</organism>
<dbReference type="RefSeq" id="WP_102237527.1">
    <property type="nucleotide sequence ID" value="NZ_PNHK01000001.1"/>
</dbReference>